<protein>
    <submittedName>
        <fullName evidence="1">Uncharacterized protein</fullName>
    </submittedName>
</protein>
<comment type="caution">
    <text evidence="1">The sequence shown here is derived from an EMBL/GenBank/DDBJ whole genome shotgun (WGS) entry which is preliminary data.</text>
</comment>
<accession>A0AAU9JSL9</accession>
<proteinExistence type="predicted"/>
<organism evidence="1 2">
    <name type="scientific">Blepharisma stoltei</name>
    <dbReference type="NCBI Taxonomy" id="1481888"/>
    <lineage>
        <taxon>Eukaryota</taxon>
        <taxon>Sar</taxon>
        <taxon>Alveolata</taxon>
        <taxon>Ciliophora</taxon>
        <taxon>Postciliodesmatophora</taxon>
        <taxon>Heterotrichea</taxon>
        <taxon>Heterotrichida</taxon>
        <taxon>Blepharismidae</taxon>
        <taxon>Blepharisma</taxon>
    </lineage>
</organism>
<dbReference type="AlphaFoldDB" id="A0AAU9JSL9"/>
<keyword evidence="2" id="KW-1185">Reference proteome</keyword>
<dbReference type="EMBL" id="CAJZBQ010000047">
    <property type="protein sequence ID" value="CAG9328998.1"/>
    <property type="molecule type" value="Genomic_DNA"/>
</dbReference>
<evidence type="ECO:0000313" key="1">
    <source>
        <dbReference type="EMBL" id="CAG9328998.1"/>
    </source>
</evidence>
<sequence length="80" mass="9286">MLSPEKYSEENILLMIENNDAGSITEFFRVINYLAYDSAEKIKFEPLEELLNSEYKLSILSLLIKSPIENLEKRFIAQAL</sequence>
<name>A0AAU9JSL9_9CILI</name>
<reference evidence="1" key="1">
    <citation type="submission" date="2021-09" db="EMBL/GenBank/DDBJ databases">
        <authorList>
            <consortium name="AG Swart"/>
            <person name="Singh M."/>
            <person name="Singh A."/>
            <person name="Seah K."/>
            <person name="Emmerich C."/>
        </authorList>
    </citation>
    <scope>NUCLEOTIDE SEQUENCE</scope>
    <source>
        <strain evidence="1">ATCC30299</strain>
    </source>
</reference>
<dbReference type="Proteomes" id="UP001162131">
    <property type="component" value="Unassembled WGS sequence"/>
</dbReference>
<evidence type="ECO:0000313" key="2">
    <source>
        <dbReference type="Proteomes" id="UP001162131"/>
    </source>
</evidence>
<gene>
    <name evidence="1" type="ORF">BSTOLATCC_MIC47834</name>
</gene>